<gene>
    <name evidence="1" type="ORF">COV91_05110</name>
</gene>
<evidence type="ECO:0000313" key="1">
    <source>
        <dbReference type="EMBL" id="PIQ68255.1"/>
    </source>
</evidence>
<evidence type="ECO:0008006" key="3">
    <source>
        <dbReference type="Google" id="ProtNLM"/>
    </source>
</evidence>
<protein>
    <recommendedName>
        <fullName evidence="3">HicB family protein</fullName>
    </recommendedName>
</protein>
<name>A0A2H0KAK0_9BACT</name>
<proteinExistence type="predicted"/>
<evidence type="ECO:0000313" key="2">
    <source>
        <dbReference type="Proteomes" id="UP000229342"/>
    </source>
</evidence>
<reference evidence="1 2" key="1">
    <citation type="submission" date="2017-09" db="EMBL/GenBank/DDBJ databases">
        <title>Depth-based differentiation of microbial function through sediment-hosted aquifers and enrichment of novel symbionts in the deep terrestrial subsurface.</title>
        <authorList>
            <person name="Probst A.J."/>
            <person name="Ladd B."/>
            <person name="Jarett J.K."/>
            <person name="Geller-Mcgrath D.E."/>
            <person name="Sieber C.M."/>
            <person name="Emerson J.B."/>
            <person name="Anantharaman K."/>
            <person name="Thomas B.C."/>
            <person name="Malmstrom R."/>
            <person name="Stieglmeier M."/>
            <person name="Klingl A."/>
            <person name="Woyke T."/>
            <person name="Ryan C.M."/>
            <person name="Banfield J.F."/>
        </authorList>
    </citation>
    <scope>NUCLEOTIDE SEQUENCE [LARGE SCALE GENOMIC DNA]</scope>
    <source>
        <strain evidence="1">CG11_big_fil_rev_8_21_14_0_20_46_11</strain>
    </source>
</reference>
<dbReference type="EMBL" id="PCVG01000067">
    <property type="protein sequence ID" value="PIQ68255.1"/>
    <property type="molecule type" value="Genomic_DNA"/>
</dbReference>
<comment type="caution">
    <text evidence="1">The sequence shown here is derived from an EMBL/GenBank/DDBJ whole genome shotgun (WGS) entry which is preliminary data.</text>
</comment>
<accession>A0A2H0KAK0</accession>
<dbReference type="Proteomes" id="UP000229342">
    <property type="component" value="Unassembled WGS sequence"/>
</dbReference>
<organism evidence="1 2">
    <name type="scientific">Candidatus Taylorbacteria bacterium CG11_big_fil_rev_8_21_14_0_20_46_11</name>
    <dbReference type="NCBI Taxonomy" id="1975025"/>
    <lineage>
        <taxon>Bacteria</taxon>
        <taxon>Candidatus Tayloriibacteriota</taxon>
    </lineage>
</organism>
<sequence>MSKNTLHSGSVRVIIFKEKRVWYGAVLEFNIVESGTDPREIMLSLDEAIRGYVECARKARLSPKVLNQKPAPEYEKMWKKLQQGKPIPSPIQVYSFGEQKLTFA</sequence>
<dbReference type="AlphaFoldDB" id="A0A2H0KAK0"/>